<feature type="compositionally biased region" description="Basic and acidic residues" evidence="2">
    <location>
        <begin position="42"/>
        <end position="59"/>
    </location>
</feature>
<feature type="region of interest" description="Disordered" evidence="2">
    <location>
        <begin position="29"/>
        <end position="112"/>
    </location>
</feature>
<proteinExistence type="predicted"/>
<dbReference type="RefSeq" id="XP_040662428.1">
    <property type="nucleotide sequence ID" value="XM_040811123.1"/>
</dbReference>
<dbReference type="EMBL" id="KV878125">
    <property type="protein sequence ID" value="OJI96665.1"/>
    <property type="molecule type" value="Genomic_DNA"/>
</dbReference>
<evidence type="ECO:0000256" key="1">
    <source>
        <dbReference type="SAM" id="Coils"/>
    </source>
</evidence>
<dbReference type="GeneID" id="63726634"/>
<protein>
    <submittedName>
        <fullName evidence="3">Uncharacterized protein</fullName>
    </submittedName>
</protein>
<evidence type="ECO:0000256" key="2">
    <source>
        <dbReference type="SAM" id="MobiDB-lite"/>
    </source>
</evidence>
<name>A0A1L9P556_ASPVE</name>
<evidence type="ECO:0000313" key="3">
    <source>
        <dbReference type="EMBL" id="OJI96665.1"/>
    </source>
</evidence>
<keyword evidence="4" id="KW-1185">Reference proteome</keyword>
<feature type="compositionally biased region" description="Basic and acidic residues" evidence="2">
    <location>
        <begin position="82"/>
        <end position="107"/>
    </location>
</feature>
<dbReference type="AlphaFoldDB" id="A0A1L9P556"/>
<organism evidence="3 4">
    <name type="scientific">Aspergillus versicolor CBS 583.65</name>
    <dbReference type="NCBI Taxonomy" id="1036611"/>
    <lineage>
        <taxon>Eukaryota</taxon>
        <taxon>Fungi</taxon>
        <taxon>Dikarya</taxon>
        <taxon>Ascomycota</taxon>
        <taxon>Pezizomycotina</taxon>
        <taxon>Eurotiomycetes</taxon>
        <taxon>Eurotiomycetidae</taxon>
        <taxon>Eurotiales</taxon>
        <taxon>Aspergillaceae</taxon>
        <taxon>Aspergillus</taxon>
        <taxon>Aspergillus subgen. Nidulantes</taxon>
    </lineage>
</organism>
<feature type="coiled-coil region" evidence="1">
    <location>
        <begin position="112"/>
        <end position="139"/>
    </location>
</feature>
<feature type="compositionally biased region" description="Low complexity" evidence="2">
    <location>
        <begin position="60"/>
        <end position="70"/>
    </location>
</feature>
<evidence type="ECO:0000313" key="4">
    <source>
        <dbReference type="Proteomes" id="UP000184073"/>
    </source>
</evidence>
<gene>
    <name evidence="3" type="ORF">ASPVEDRAFT_36069</name>
</gene>
<keyword evidence="1" id="KW-0175">Coiled coil</keyword>
<reference evidence="4" key="1">
    <citation type="journal article" date="2017" name="Genome Biol.">
        <title>Comparative genomics reveals high biological diversity and specific adaptations in the industrially and medically important fungal genus Aspergillus.</title>
        <authorList>
            <person name="de Vries R.P."/>
            <person name="Riley R."/>
            <person name="Wiebenga A."/>
            <person name="Aguilar-Osorio G."/>
            <person name="Amillis S."/>
            <person name="Uchima C.A."/>
            <person name="Anderluh G."/>
            <person name="Asadollahi M."/>
            <person name="Askin M."/>
            <person name="Barry K."/>
            <person name="Battaglia E."/>
            <person name="Bayram O."/>
            <person name="Benocci T."/>
            <person name="Braus-Stromeyer S.A."/>
            <person name="Caldana C."/>
            <person name="Canovas D."/>
            <person name="Cerqueira G.C."/>
            <person name="Chen F."/>
            <person name="Chen W."/>
            <person name="Choi C."/>
            <person name="Clum A."/>
            <person name="Dos Santos R.A."/>
            <person name="Damasio A.R."/>
            <person name="Diallinas G."/>
            <person name="Emri T."/>
            <person name="Fekete E."/>
            <person name="Flipphi M."/>
            <person name="Freyberg S."/>
            <person name="Gallo A."/>
            <person name="Gournas C."/>
            <person name="Habgood R."/>
            <person name="Hainaut M."/>
            <person name="Harispe M.L."/>
            <person name="Henrissat B."/>
            <person name="Hilden K.S."/>
            <person name="Hope R."/>
            <person name="Hossain A."/>
            <person name="Karabika E."/>
            <person name="Karaffa L."/>
            <person name="Karanyi Z."/>
            <person name="Krasevec N."/>
            <person name="Kuo A."/>
            <person name="Kusch H."/>
            <person name="LaButti K."/>
            <person name="Lagendijk E.L."/>
            <person name="Lapidus A."/>
            <person name="Levasseur A."/>
            <person name="Lindquist E."/>
            <person name="Lipzen A."/>
            <person name="Logrieco A.F."/>
            <person name="MacCabe A."/>
            <person name="Maekelae M.R."/>
            <person name="Malavazi I."/>
            <person name="Melin P."/>
            <person name="Meyer V."/>
            <person name="Mielnichuk N."/>
            <person name="Miskei M."/>
            <person name="Molnar A.P."/>
            <person name="Mule G."/>
            <person name="Ngan C.Y."/>
            <person name="Orejas M."/>
            <person name="Orosz E."/>
            <person name="Ouedraogo J.P."/>
            <person name="Overkamp K.M."/>
            <person name="Park H.-S."/>
            <person name="Perrone G."/>
            <person name="Piumi F."/>
            <person name="Punt P.J."/>
            <person name="Ram A.F."/>
            <person name="Ramon A."/>
            <person name="Rauscher S."/>
            <person name="Record E."/>
            <person name="Riano-Pachon D.M."/>
            <person name="Robert V."/>
            <person name="Roehrig J."/>
            <person name="Ruller R."/>
            <person name="Salamov A."/>
            <person name="Salih N.S."/>
            <person name="Samson R.A."/>
            <person name="Sandor E."/>
            <person name="Sanguinetti M."/>
            <person name="Schuetze T."/>
            <person name="Sepcic K."/>
            <person name="Shelest E."/>
            <person name="Sherlock G."/>
            <person name="Sophianopoulou V."/>
            <person name="Squina F.M."/>
            <person name="Sun H."/>
            <person name="Susca A."/>
            <person name="Todd R.B."/>
            <person name="Tsang A."/>
            <person name="Unkles S.E."/>
            <person name="van de Wiele N."/>
            <person name="van Rossen-Uffink D."/>
            <person name="Oliveira J.V."/>
            <person name="Vesth T.C."/>
            <person name="Visser J."/>
            <person name="Yu J.-H."/>
            <person name="Zhou M."/>
            <person name="Andersen M.R."/>
            <person name="Archer D.B."/>
            <person name="Baker S.E."/>
            <person name="Benoit I."/>
            <person name="Brakhage A.A."/>
            <person name="Braus G.H."/>
            <person name="Fischer R."/>
            <person name="Frisvad J.C."/>
            <person name="Goldman G.H."/>
            <person name="Houbraken J."/>
            <person name="Oakley B."/>
            <person name="Pocsi I."/>
            <person name="Scazzocchio C."/>
            <person name="Seiboth B."/>
            <person name="vanKuyk P.A."/>
            <person name="Wortman J."/>
            <person name="Dyer P.S."/>
            <person name="Grigoriev I.V."/>
        </authorList>
    </citation>
    <scope>NUCLEOTIDE SEQUENCE [LARGE SCALE GENOMIC DNA]</scope>
    <source>
        <strain evidence="4">CBS 583.65</strain>
    </source>
</reference>
<dbReference type="VEuPathDB" id="FungiDB:ASPVEDRAFT_36069"/>
<accession>A0A1L9P556</accession>
<dbReference type="Proteomes" id="UP000184073">
    <property type="component" value="Unassembled WGS sequence"/>
</dbReference>
<sequence>MFILAEEEQIHSSLYQDVMDEVDAVMAPQTLKKKQGVVGPSKEVEIEKTEMEKVEKKEAPTPTTTTESSKPQPPPKALIPIDLKEENTEKNKRQNNESQKPDPDPDLKPPTISFLQDENAALRTRITQLQSDLQEAQDFVFSLQPRHQTLTEPEAVEEFTALCAAVEDWVDQNLGDSIDEMVVSKERLRLKDTQNLMDLIPPAGKAAFDIANTDMDNIQAAILRFLNDVIFSQDFYCPLPPSERQFVMTVERSMRDLQPRRDTRACRHWRIETYTAAAERPGFSAYAEDRMWEISCEMAKMLRVLATDTDEHLAKSFFETVIKPACKLARKMHLCFDEYTLEWSTYHDKQLLDPVAIFEKEAGVKEKFASYEFVDLNTRKTLRERPRVEDGEPLKVQWVFDLKPRLVFRKLRADSWAEGKTLTRPAVLVCLADQKRRKNMAAPAKKGEKEPINVLGALAGWLNREKASRKPAAGFFSGIF</sequence>
<dbReference type="OrthoDB" id="4755094at2759"/>